<evidence type="ECO:0000256" key="1">
    <source>
        <dbReference type="SAM" id="Phobius"/>
    </source>
</evidence>
<protein>
    <submittedName>
        <fullName evidence="2">Uncharacterized protein</fullName>
    </submittedName>
</protein>
<dbReference type="Proteomes" id="UP000215316">
    <property type="component" value="Unassembled WGS sequence"/>
</dbReference>
<organism evidence="2 3">
    <name type="scientific">Clavibacter tessellarius</name>
    <dbReference type="NCBI Taxonomy" id="31965"/>
    <lineage>
        <taxon>Bacteria</taxon>
        <taxon>Bacillati</taxon>
        <taxon>Actinomycetota</taxon>
        <taxon>Actinomycetes</taxon>
        <taxon>Micrococcales</taxon>
        <taxon>Microbacteriaceae</taxon>
        <taxon>Clavibacter</taxon>
    </lineage>
</organism>
<gene>
    <name evidence="2" type="ORF">B5P24_10675</name>
</gene>
<evidence type="ECO:0000313" key="2">
    <source>
        <dbReference type="EMBL" id="OQJ63424.1"/>
    </source>
</evidence>
<accession>A0A225CPW0</accession>
<dbReference type="OrthoDB" id="5124713at2"/>
<feature type="transmembrane region" description="Helical" evidence="1">
    <location>
        <begin position="6"/>
        <end position="30"/>
    </location>
</feature>
<name>A0A225CPW0_9MICO</name>
<sequence length="108" mass="12168">MSWSTFIPDLIVTAVGASLTVGIAIVSYLLQLRRKNRQLVFNLADDLAVRRAFELITPMEATGDEPAAQYCFDSVHSAQKRISALRDEISPNERLREALHEMVRYCAD</sequence>
<keyword evidence="3" id="KW-1185">Reference proteome</keyword>
<keyword evidence="1" id="KW-0812">Transmembrane</keyword>
<keyword evidence="1" id="KW-1133">Transmembrane helix</keyword>
<dbReference type="RefSeq" id="WP_094129232.1">
    <property type="nucleotide sequence ID" value="NZ_CP040788.1"/>
</dbReference>
<dbReference type="EMBL" id="MZMQ01000001">
    <property type="protein sequence ID" value="OQJ63424.1"/>
    <property type="molecule type" value="Genomic_DNA"/>
</dbReference>
<comment type="caution">
    <text evidence="2">The sequence shown here is derived from an EMBL/GenBank/DDBJ whole genome shotgun (WGS) entry which is preliminary data.</text>
</comment>
<dbReference type="AlphaFoldDB" id="A0A225CPW0"/>
<reference evidence="2" key="1">
    <citation type="submission" date="2017-08" db="EMBL/GenBank/DDBJ databases">
        <title>Genomes of multiple Clavibacter strains from different subspecies.</title>
        <authorList>
            <person name="Yuan X.-K."/>
            <person name="Li X.-S."/>
            <person name="Nie J."/>
            <person name="De Boer S.H."/>
        </authorList>
    </citation>
    <scope>NUCLEOTIDE SEQUENCE [LARGE SCALE GENOMIC DNA]</scope>
    <source>
        <strain evidence="2">ATCC 33566</strain>
    </source>
</reference>
<evidence type="ECO:0000313" key="3">
    <source>
        <dbReference type="Proteomes" id="UP000215316"/>
    </source>
</evidence>
<proteinExistence type="predicted"/>
<keyword evidence="1" id="KW-0472">Membrane</keyword>